<reference evidence="2" key="2">
    <citation type="submission" date="2022-06" db="UniProtKB">
        <authorList>
            <consortium name="EnsemblMetazoa"/>
        </authorList>
    </citation>
    <scope>IDENTIFICATION</scope>
    <source>
        <strain evidence="2">DF5081</strain>
    </source>
</reference>
<evidence type="ECO:0000313" key="3">
    <source>
        <dbReference type="Proteomes" id="UP000005237"/>
    </source>
</evidence>
<dbReference type="AlphaFoldDB" id="A0A8R1I1M4"/>
<sequence>MEMKSGRNGQIGRNNFYRGEAEFSRREVFYQPDDGMDGIPGHESGSNESLVGFKKTHFLNRPRLSSSTMLKGLVERTENYNKTVDRKVLTDSRIAFEEEHLIGQKGQDVMAKEMEQLAVSNQHIPTRGRGDSFGKMRSSDNGFDNSMRYPSFSSHKHNNIPQIMSINSRITSEDNFTGSPSPPAFFGEDGRKSASPSRTGLIPRSTRVEHNAPRHQFDPSTAYNGRVVPDYRFSYQPDPMCATAPPVHPRVVVPSIPATVSPVRPGQRYQKRPDIIPPTSSQPKPLSHNYYNIKLYGKAQEERTAQRIEKTVRQTEMPPQRF</sequence>
<protein>
    <submittedName>
        <fullName evidence="2">Uncharacterized protein</fullName>
    </submittedName>
</protein>
<reference evidence="3" key="1">
    <citation type="submission" date="2010-08" db="EMBL/GenBank/DDBJ databases">
        <authorList>
            <consortium name="Caenorhabditis japonica Sequencing Consortium"/>
            <person name="Wilson R.K."/>
        </authorList>
    </citation>
    <scope>NUCLEOTIDE SEQUENCE [LARGE SCALE GENOMIC DNA]</scope>
    <source>
        <strain evidence="3">DF5081</strain>
    </source>
</reference>
<dbReference type="EnsemblMetazoa" id="CJA16672.1">
    <property type="protein sequence ID" value="CJA16672.1"/>
    <property type="gene ID" value="WBGene00135876"/>
</dbReference>
<evidence type="ECO:0000313" key="2">
    <source>
        <dbReference type="EnsemblMetazoa" id="CJA16672.1"/>
    </source>
</evidence>
<accession>A0A8R1I1M4</accession>
<name>A0A8R1I1M4_CAEJA</name>
<keyword evidence="3" id="KW-1185">Reference proteome</keyword>
<dbReference type="Proteomes" id="UP000005237">
    <property type="component" value="Unassembled WGS sequence"/>
</dbReference>
<evidence type="ECO:0000256" key="1">
    <source>
        <dbReference type="SAM" id="MobiDB-lite"/>
    </source>
</evidence>
<feature type="region of interest" description="Disordered" evidence="1">
    <location>
        <begin position="258"/>
        <end position="288"/>
    </location>
</feature>
<organism evidence="2 3">
    <name type="scientific">Caenorhabditis japonica</name>
    <dbReference type="NCBI Taxonomy" id="281687"/>
    <lineage>
        <taxon>Eukaryota</taxon>
        <taxon>Metazoa</taxon>
        <taxon>Ecdysozoa</taxon>
        <taxon>Nematoda</taxon>
        <taxon>Chromadorea</taxon>
        <taxon>Rhabditida</taxon>
        <taxon>Rhabditina</taxon>
        <taxon>Rhabditomorpha</taxon>
        <taxon>Rhabditoidea</taxon>
        <taxon>Rhabditidae</taxon>
        <taxon>Peloderinae</taxon>
        <taxon>Caenorhabditis</taxon>
    </lineage>
</organism>
<proteinExistence type="predicted"/>
<feature type="region of interest" description="Disordered" evidence="1">
    <location>
        <begin position="174"/>
        <end position="201"/>
    </location>
</feature>